<accession>A0ABV8A897</accession>
<dbReference type="InterPro" id="IPR029068">
    <property type="entry name" value="Glyas_Bleomycin-R_OHBP_Dase"/>
</dbReference>
<evidence type="ECO:0000313" key="1">
    <source>
        <dbReference type="EMBL" id="MFC3860712.1"/>
    </source>
</evidence>
<evidence type="ECO:0000313" key="2">
    <source>
        <dbReference type="Proteomes" id="UP001595748"/>
    </source>
</evidence>
<dbReference type="Proteomes" id="UP001595748">
    <property type="component" value="Unassembled WGS sequence"/>
</dbReference>
<gene>
    <name evidence="1" type="ORF">ACFOPQ_08045</name>
</gene>
<reference evidence="2" key="1">
    <citation type="journal article" date="2019" name="Int. J. Syst. Evol. Microbiol.">
        <title>The Global Catalogue of Microorganisms (GCM) 10K type strain sequencing project: providing services to taxonomists for standard genome sequencing and annotation.</title>
        <authorList>
            <consortium name="The Broad Institute Genomics Platform"/>
            <consortium name="The Broad Institute Genome Sequencing Center for Infectious Disease"/>
            <person name="Wu L."/>
            <person name="Ma J."/>
        </authorList>
    </citation>
    <scope>NUCLEOTIDE SEQUENCE [LARGE SCALE GENOMIC DNA]</scope>
    <source>
        <strain evidence="2">CCTCC AB 2013263</strain>
    </source>
</reference>
<keyword evidence="2" id="KW-1185">Reference proteome</keyword>
<protein>
    <submittedName>
        <fullName evidence="1">VOC family protein</fullName>
    </submittedName>
</protein>
<dbReference type="SUPFAM" id="SSF54593">
    <property type="entry name" value="Glyoxalase/Bleomycin resistance protein/Dihydroxybiphenyl dioxygenase"/>
    <property type="match status" value="1"/>
</dbReference>
<dbReference type="EMBL" id="JBHRZF010000091">
    <property type="protein sequence ID" value="MFC3860712.1"/>
    <property type="molecule type" value="Genomic_DNA"/>
</dbReference>
<sequence length="117" mass="13221">MRPYLLIHCTDTARSSVWYQALGFQFRRQGRQHTWAELEWGGLLLFLHQSAAPRPEGFAMPGFEVTEPLEAVLKRLAPLTAGELPAILDEGFGRTATLHDPDGYAWSLNEHDPELYA</sequence>
<organism evidence="1 2">
    <name type="scientific">Deinococcus antarcticus</name>
    <dbReference type="NCBI Taxonomy" id="1298767"/>
    <lineage>
        <taxon>Bacteria</taxon>
        <taxon>Thermotogati</taxon>
        <taxon>Deinococcota</taxon>
        <taxon>Deinococci</taxon>
        <taxon>Deinococcales</taxon>
        <taxon>Deinococcaceae</taxon>
        <taxon>Deinococcus</taxon>
    </lineage>
</organism>
<comment type="caution">
    <text evidence="1">The sequence shown here is derived from an EMBL/GenBank/DDBJ whole genome shotgun (WGS) entry which is preliminary data.</text>
</comment>
<name>A0ABV8A897_9DEIO</name>
<dbReference type="Gene3D" id="3.10.180.10">
    <property type="entry name" value="2,3-Dihydroxybiphenyl 1,2-Dioxygenase, domain 1"/>
    <property type="match status" value="1"/>
</dbReference>
<dbReference type="CDD" id="cd06587">
    <property type="entry name" value="VOC"/>
    <property type="match status" value="1"/>
</dbReference>
<proteinExistence type="predicted"/>
<dbReference type="RefSeq" id="WP_380076907.1">
    <property type="nucleotide sequence ID" value="NZ_JBHRZF010000091.1"/>
</dbReference>